<dbReference type="InterPro" id="IPR002130">
    <property type="entry name" value="Cyclophilin-type_PPIase_dom"/>
</dbReference>
<evidence type="ECO:0000313" key="5">
    <source>
        <dbReference type="EMBL" id="EAR13115.1"/>
    </source>
</evidence>
<dbReference type="EC" id="5.2.1.8" evidence="1"/>
<dbReference type="Gene3D" id="2.40.100.10">
    <property type="entry name" value="Cyclophilin-like"/>
    <property type="match status" value="1"/>
</dbReference>
<evidence type="ECO:0000256" key="1">
    <source>
        <dbReference type="ARBA" id="ARBA00013194"/>
    </source>
</evidence>
<keyword evidence="6" id="KW-1185">Reference proteome</keyword>
<feature type="domain" description="PPIase cyclophilin-type" evidence="4">
    <location>
        <begin position="37"/>
        <end position="170"/>
    </location>
</feature>
<evidence type="ECO:0000256" key="2">
    <source>
        <dbReference type="ARBA" id="ARBA00023110"/>
    </source>
</evidence>
<keyword evidence="3 5" id="KW-0413">Isomerase</keyword>
<dbReference type="OrthoDB" id="9807797at2"/>
<evidence type="ECO:0000256" key="3">
    <source>
        <dbReference type="ARBA" id="ARBA00023235"/>
    </source>
</evidence>
<organism evidence="5 6">
    <name type="scientific">Polaribacter irgensii 23-P</name>
    <dbReference type="NCBI Taxonomy" id="313594"/>
    <lineage>
        <taxon>Bacteria</taxon>
        <taxon>Pseudomonadati</taxon>
        <taxon>Bacteroidota</taxon>
        <taxon>Flavobacteriia</taxon>
        <taxon>Flavobacteriales</taxon>
        <taxon>Flavobacteriaceae</taxon>
    </lineage>
</organism>
<dbReference type="STRING" id="313594.PI23P_01437"/>
<dbReference type="Proteomes" id="UP000003053">
    <property type="component" value="Unassembled WGS sequence"/>
</dbReference>
<dbReference type="InterPro" id="IPR044665">
    <property type="entry name" value="E_coli_cyclophilin_A-like"/>
</dbReference>
<dbReference type="EMBL" id="AAOG01000001">
    <property type="protein sequence ID" value="EAR13115.1"/>
    <property type="molecule type" value="Genomic_DNA"/>
</dbReference>
<dbReference type="GO" id="GO:0003755">
    <property type="term" value="F:peptidyl-prolyl cis-trans isomerase activity"/>
    <property type="evidence" value="ECO:0007669"/>
    <property type="project" value="UniProtKB-KW"/>
</dbReference>
<reference evidence="5 6" key="1">
    <citation type="submission" date="2006-02" db="EMBL/GenBank/DDBJ databases">
        <authorList>
            <person name="Murray A."/>
            <person name="Staley J."/>
            <person name="Ferriera S."/>
            <person name="Johnson J."/>
            <person name="Kravitz S."/>
            <person name="Halpern A."/>
            <person name="Remington K."/>
            <person name="Beeson K."/>
            <person name="Tran B."/>
            <person name="Rogers Y.-H."/>
            <person name="Friedman R."/>
            <person name="Venter J.C."/>
        </authorList>
    </citation>
    <scope>NUCLEOTIDE SEQUENCE [LARGE SCALE GENOMIC DNA]</scope>
    <source>
        <strain evidence="5 6">23-P</strain>
    </source>
</reference>
<name>A4BVX4_9FLAO</name>
<evidence type="ECO:0000259" key="4">
    <source>
        <dbReference type="Pfam" id="PF00160"/>
    </source>
</evidence>
<protein>
    <recommendedName>
        <fullName evidence="1">peptidylprolyl isomerase</fullName>
        <ecNumber evidence="1">5.2.1.8</ecNumber>
    </recommendedName>
</protein>
<dbReference type="HOGENOM" id="CLU_082529_0_0_10"/>
<dbReference type="eggNOG" id="COG0652">
    <property type="taxonomic scope" value="Bacteria"/>
</dbReference>
<gene>
    <name evidence="5" type="ORF">PI23P_01437</name>
</gene>
<accession>A4BVX4</accession>
<dbReference type="Pfam" id="PF00160">
    <property type="entry name" value="Pro_isomerase"/>
    <property type="match status" value="1"/>
</dbReference>
<dbReference type="InterPro" id="IPR029000">
    <property type="entry name" value="Cyclophilin-like_dom_sf"/>
</dbReference>
<dbReference type="PANTHER" id="PTHR43246">
    <property type="entry name" value="PEPTIDYL-PROLYL CIS-TRANS ISOMERASE CYP38, CHLOROPLASTIC"/>
    <property type="match status" value="1"/>
</dbReference>
<dbReference type="SUPFAM" id="SSF50891">
    <property type="entry name" value="Cyclophilin-like"/>
    <property type="match status" value="1"/>
</dbReference>
<dbReference type="RefSeq" id="WP_004568907.1">
    <property type="nucleotide sequence ID" value="NZ_CH724148.1"/>
</dbReference>
<evidence type="ECO:0000313" key="6">
    <source>
        <dbReference type="Proteomes" id="UP000003053"/>
    </source>
</evidence>
<comment type="caution">
    <text evidence="5">The sequence shown here is derived from an EMBL/GenBank/DDBJ whole genome shotgun (WGS) entry which is preliminary data.</text>
</comment>
<sequence>MRKVVYGVILVLLCNCSPKLFKEKWTKIEAPETFKARFETTQGNFDIEAKRVWSPNGVDRLFQLITKNYYQDISIFRVIPNFVAQFGIHNDTLVNSSWERSGIADEPVTLKSDAMTIAFARGGVKSRSNQIFINLKDNYRLDKLAYSGVIGFPVVARVIAGKENVLKFYDGYGGQLGRKQEAISKFGNEFIREKYPKTDFIIKAYILK</sequence>
<dbReference type="AlphaFoldDB" id="A4BVX4"/>
<keyword evidence="2" id="KW-0697">Rotamase</keyword>
<proteinExistence type="predicted"/>